<dbReference type="EMBL" id="JARKIE010000065">
    <property type="protein sequence ID" value="KAJ7690347.1"/>
    <property type="molecule type" value="Genomic_DNA"/>
</dbReference>
<organism evidence="2 3">
    <name type="scientific">Mycena rosella</name>
    <name type="common">Pink bonnet</name>
    <name type="synonym">Agaricus rosellus</name>
    <dbReference type="NCBI Taxonomy" id="1033263"/>
    <lineage>
        <taxon>Eukaryota</taxon>
        <taxon>Fungi</taxon>
        <taxon>Dikarya</taxon>
        <taxon>Basidiomycota</taxon>
        <taxon>Agaricomycotina</taxon>
        <taxon>Agaricomycetes</taxon>
        <taxon>Agaricomycetidae</taxon>
        <taxon>Agaricales</taxon>
        <taxon>Marasmiineae</taxon>
        <taxon>Mycenaceae</taxon>
        <taxon>Mycena</taxon>
    </lineage>
</organism>
<dbReference type="Proteomes" id="UP001221757">
    <property type="component" value="Unassembled WGS sequence"/>
</dbReference>
<dbReference type="AlphaFoldDB" id="A0AAD7GI95"/>
<keyword evidence="1" id="KW-0472">Membrane</keyword>
<proteinExistence type="predicted"/>
<accession>A0AAD7GI95</accession>
<keyword evidence="3" id="KW-1185">Reference proteome</keyword>
<comment type="caution">
    <text evidence="2">The sequence shown here is derived from an EMBL/GenBank/DDBJ whole genome shotgun (WGS) entry which is preliminary data.</text>
</comment>
<feature type="transmembrane region" description="Helical" evidence="1">
    <location>
        <begin position="7"/>
        <end position="25"/>
    </location>
</feature>
<keyword evidence="1" id="KW-1133">Transmembrane helix</keyword>
<evidence type="ECO:0000256" key="1">
    <source>
        <dbReference type="SAM" id="Phobius"/>
    </source>
</evidence>
<keyword evidence="1" id="KW-0812">Transmembrane</keyword>
<sequence>MAVCGRPTYSHLSPFFFFFLCFFLPPCRHTIHLFPGSLCLPMTFLVVPSISLLPW</sequence>
<evidence type="ECO:0000313" key="2">
    <source>
        <dbReference type="EMBL" id="KAJ7690347.1"/>
    </source>
</evidence>
<protein>
    <submittedName>
        <fullName evidence="2">Uncharacterized protein</fullName>
    </submittedName>
</protein>
<name>A0AAD7GI95_MYCRO</name>
<evidence type="ECO:0000313" key="3">
    <source>
        <dbReference type="Proteomes" id="UP001221757"/>
    </source>
</evidence>
<gene>
    <name evidence="2" type="ORF">B0H17DRAFT_1065009</name>
</gene>
<feature type="transmembrane region" description="Helical" evidence="1">
    <location>
        <begin position="31"/>
        <end position="53"/>
    </location>
</feature>
<reference evidence="2" key="1">
    <citation type="submission" date="2023-03" db="EMBL/GenBank/DDBJ databases">
        <title>Massive genome expansion in bonnet fungi (Mycena s.s.) driven by repeated elements and novel gene families across ecological guilds.</title>
        <authorList>
            <consortium name="Lawrence Berkeley National Laboratory"/>
            <person name="Harder C.B."/>
            <person name="Miyauchi S."/>
            <person name="Viragh M."/>
            <person name="Kuo A."/>
            <person name="Thoen E."/>
            <person name="Andreopoulos B."/>
            <person name="Lu D."/>
            <person name="Skrede I."/>
            <person name="Drula E."/>
            <person name="Henrissat B."/>
            <person name="Morin E."/>
            <person name="Kohler A."/>
            <person name="Barry K."/>
            <person name="LaButti K."/>
            <person name="Morin E."/>
            <person name="Salamov A."/>
            <person name="Lipzen A."/>
            <person name="Mereny Z."/>
            <person name="Hegedus B."/>
            <person name="Baldrian P."/>
            <person name="Stursova M."/>
            <person name="Weitz H."/>
            <person name="Taylor A."/>
            <person name="Grigoriev I.V."/>
            <person name="Nagy L.G."/>
            <person name="Martin F."/>
            <person name="Kauserud H."/>
        </authorList>
    </citation>
    <scope>NUCLEOTIDE SEQUENCE</scope>
    <source>
        <strain evidence="2">CBHHK067</strain>
    </source>
</reference>